<dbReference type="RefSeq" id="WP_090868291.1">
    <property type="nucleotide sequence ID" value="NZ_FOHE01000005.1"/>
</dbReference>
<gene>
    <name evidence="1" type="ORF">SAMN05216389_10558</name>
</gene>
<proteinExistence type="predicted"/>
<keyword evidence="2" id="KW-1185">Reference proteome</keyword>
<organism evidence="1 2">
    <name type="scientific">Oceanobacillus limi</name>
    <dbReference type="NCBI Taxonomy" id="930131"/>
    <lineage>
        <taxon>Bacteria</taxon>
        <taxon>Bacillati</taxon>
        <taxon>Bacillota</taxon>
        <taxon>Bacilli</taxon>
        <taxon>Bacillales</taxon>
        <taxon>Bacillaceae</taxon>
        <taxon>Oceanobacillus</taxon>
    </lineage>
</organism>
<sequence>MKRLLSWIKAIELNLLFFTFVLERPNTSETITREPVKVSKYNMFLVKCHMHIQLKCYTYCNSLIGCQKELYAAIGPFR</sequence>
<dbReference type="EMBL" id="FOHE01000005">
    <property type="protein sequence ID" value="SET07173.1"/>
    <property type="molecule type" value="Genomic_DNA"/>
</dbReference>
<reference evidence="1 2" key="1">
    <citation type="submission" date="2016-10" db="EMBL/GenBank/DDBJ databases">
        <authorList>
            <person name="de Groot N.N."/>
        </authorList>
    </citation>
    <scope>NUCLEOTIDE SEQUENCE [LARGE SCALE GENOMIC DNA]</scope>
    <source>
        <strain evidence="1 2">IBRC-M 10780</strain>
    </source>
</reference>
<dbReference type="STRING" id="930131.SAMN05216389_10558"/>
<name>A0A1I0BJZ3_9BACI</name>
<accession>A0A1I0BJZ3</accession>
<evidence type="ECO:0000313" key="2">
    <source>
        <dbReference type="Proteomes" id="UP000198618"/>
    </source>
</evidence>
<dbReference type="AlphaFoldDB" id="A0A1I0BJZ3"/>
<protein>
    <submittedName>
        <fullName evidence="1">Uncharacterized protein</fullName>
    </submittedName>
</protein>
<dbReference type="Proteomes" id="UP000198618">
    <property type="component" value="Unassembled WGS sequence"/>
</dbReference>
<evidence type="ECO:0000313" key="1">
    <source>
        <dbReference type="EMBL" id="SET07173.1"/>
    </source>
</evidence>